<keyword evidence="7 12" id="KW-0809">Transit peptide</keyword>
<keyword evidence="8" id="KW-1133">Transmembrane helix</keyword>
<dbReference type="GO" id="GO:0005744">
    <property type="term" value="C:TIM23 mitochondrial import inner membrane translocase complex"/>
    <property type="evidence" value="ECO:0007669"/>
    <property type="project" value="UniProtKB-UniRule"/>
</dbReference>
<evidence type="ECO:0000256" key="6">
    <source>
        <dbReference type="ARBA" id="ARBA00022927"/>
    </source>
</evidence>
<feature type="domain" description="FCP1 homology" evidence="14">
    <location>
        <begin position="155"/>
        <end position="300"/>
    </location>
</feature>
<keyword evidence="4" id="KW-0812">Transmembrane</keyword>
<protein>
    <recommendedName>
        <fullName evidence="12">Mitochondrial import inner membrane translocase subunit TIM50</fullName>
    </recommendedName>
</protein>
<dbReference type="AlphaFoldDB" id="A0AAD3CEQ2"/>
<evidence type="ECO:0000256" key="11">
    <source>
        <dbReference type="ARBA" id="ARBA00023136"/>
    </source>
</evidence>
<dbReference type="SMART" id="SM00577">
    <property type="entry name" value="CPDc"/>
    <property type="match status" value="1"/>
</dbReference>
<dbReference type="SUPFAM" id="SSF56784">
    <property type="entry name" value="HAD-like"/>
    <property type="match status" value="1"/>
</dbReference>
<name>A0AAD3CEQ2_9STRA</name>
<evidence type="ECO:0000259" key="14">
    <source>
        <dbReference type="PROSITE" id="PS50969"/>
    </source>
</evidence>
<gene>
    <name evidence="15" type="ORF">CTEN210_01231</name>
</gene>
<dbReference type="PANTHER" id="PTHR12210">
    <property type="entry name" value="DULLARD PROTEIN PHOSPHATASE"/>
    <property type="match status" value="1"/>
</dbReference>
<evidence type="ECO:0000313" key="16">
    <source>
        <dbReference type="Proteomes" id="UP001054902"/>
    </source>
</evidence>
<dbReference type="PROSITE" id="PS50969">
    <property type="entry name" value="FCP1"/>
    <property type="match status" value="1"/>
</dbReference>
<dbReference type="InterPro" id="IPR036412">
    <property type="entry name" value="HAD-like_sf"/>
</dbReference>
<evidence type="ECO:0000256" key="10">
    <source>
        <dbReference type="ARBA" id="ARBA00023128"/>
    </source>
</evidence>
<comment type="similarity">
    <text evidence="2 12">Belongs to the TIM50 family.</text>
</comment>
<proteinExistence type="inferred from homology"/>
<comment type="function">
    <text evidence="12">Essential component of the TIM23 complex, a complex that mediates the translocation of transit peptide-containing proteins across the mitochondrial inner membrane.</text>
</comment>
<feature type="region of interest" description="Disordered" evidence="13">
    <location>
        <begin position="53"/>
        <end position="78"/>
    </location>
</feature>
<evidence type="ECO:0000256" key="9">
    <source>
        <dbReference type="ARBA" id="ARBA00023010"/>
    </source>
</evidence>
<dbReference type="Gene3D" id="3.40.50.1000">
    <property type="entry name" value="HAD superfamily/HAD-like"/>
    <property type="match status" value="1"/>
</dbReference>
<reference evidence="15 16" key="1">
    <citation type="journal article" date="2021" name="Sci. Rep.">
        <title>The genome of the diatom Chaetoceros tenuissimus carries an ancient integrated fragment of an extant virus.</title>
        <authorList>
            <person name="Hongo Y."/>
            <person name="Kimura K."/>
            <person name="Takaki Y."/>
            <person name="Yoshida Y."/>
            <person name="Baba S."/>
            <person name="Kobayashi G."/>
            <person name="Nagasaki K."/>
            <person name="Hano T."/>
            <person name="Tomaru Y."/>
        </authorList>
    </citation>
    <scope>NUCLEOTIDE SEQUENCE [LARGE SCALE GENOMIC DNA]</scope>
    <source>
        <strain evidence="15 16">NIES-3715</strain>
    </source>
</reference>
<evidence type="ECO:0000256" key="1">
    <source>
        <dbReference type="ARBA" id="ARBA00004434"/>
    </source>
</evidence>
<evidence type="ECO:0000256" key="2">
    <source>
        <dbReference type="ARBA" id="ARBA00006344"/>
    </source>
</evidence>
<dbReference type="GO" id="GO:0015031">
    <property type="term" value="P:protein transport"/>
    <property type="evidence" value="ECO:0007669"/>
    <property type="project" value="UniProtKB-KW"/>
</dbReference>
<dbReference type="EMBL" id="BLLK01000020">
    <property type="protein sequence ID" value="GFH44757.1"/>
    <property type="molecule type" value="Genomic_DNA"/>
</dbReference>
<keyword evidence="3 12" id="KW-0813">Transport</keyword>
<dbReference type="InterPro" id="IPR050365">
    <property type="entry name" value="TIM50"/>
</dbReference>
<dbReference type="InterPro" id="IPR004274">
    <property type="entry name" value="FCP1_dom"/>
</dbReference>
<comment type="subcellular location">
    <subcellularLocation>
        <location evidence="1 12">Mitochondrion inner membrane</location>
        <topology evidence="1 12">Single-pass membrane protein</topology>
    </subcellularLocation>
</comment>
<sequence length="440" mass="48785">MMSSTSSTILRRSMQVASKAFKNFSTSTKATVPPRKKVTAEERAALRQARKLKAAQTLEASKGGAEASTASASSTSTAAPIATKKPMNSRLVFGLGVGAPVGLLAWGIADEESPPAQFSKMIGLTAAIEGFSDQFAKPIRDKLLPDWPMPNVPQDMPCPHTLVLDLENTLVNATWDRKYGWRYAKRPGVDKFLTEMAQYYEIVIYSPSIDGLAEEVVNKLDKNGCVMHRLYREACHYKKGIYLKDLEKLNRNTNRIVYIDDDDAAAALNPENHIKIKPYDDPNDRNDNSLERITPFLIEIAKEGYSNVPLLLKPYRDAGLDADGIADEHERRVRELRDMRINSASRGLGSLSAMGRRDMPAPEMTPAKNRSGGNAGPVAPTAKDLVGSAPTSANESKGIAGWMQRRQHEQAEEQQRKMEYWNEVMMKKQKEREATTAARS</sequence>
<keyword evidence="5" id="KW-0999">Mitochondrion inner membrane</keyword>
<feature type="compositionally biased region" description="Low complexity" evidence="13">
    <location>
        <begin position="54"/>
        <end position="78"/>
    </location>
</feature>
<comment type="subunit">
    <text evidence="12">Component of the TIM23 complex.</text>
</comment>
<dbReference type="InterPro" id="IPR023214">
    <property type="entry name" value="HAD_sf"/>
</dbReference>
<dbReference type="Pfam" id="PF03031">
    <property type="entry name" value="NIF"/>
    <property type="match status" value="1"/>
</dbReference>
<keyword evidence="10 12" id="KW-0496">Mitochondrion</keyword>
<comment type="caution">
    <text evidence="15">The sequence shown here is derived from an EMBL/GenBank/DDBJ whole genome shotgun (WGS) entry which is preliminary data.</text>
</comment>
<evidence type="ECO:0000256" key="4">
    <source>
        <dbReference type="ARBA" id="ARBA00022692"/>
    </source>
</evidence>
<evidence type="ECO:0000256" key="5">
    <source>
        <dbReference type="ARBA" id="ARBA00022792"/>
    </source>
</evidence>
<keyword evidence="16" id="KW-1185">Reference proteome</keyword>
<dbReference type="FunFam" id="3.40.50.1000:FF:000019">
    <property type="entry name" value="Mitochondrial import inner membrane translocase subunit TIM50"/>
    <property type="match status" value="1"/>
</dbReference>
<evidence type="ECO:0000256" key="8">
    <source>
        <dbReference type="ARBA" id="ARBA00022989"/>
    </source>
</evidence>
<feature type="region of interest" description="Disordered" evidence="13">
    <location>
        <begin position="350"/>
        <end position="414"/>
    </location>
</feature>
<dbReference type="CDD" id="cd07521">
    <property type="entry name" value="HAD_FCP1-like"/>
    <property type="match status" value="1"/>
</dbReference>
<evidence type="ECO:0000256" key="12">
    <source>
        <dbReference type="RuleBase" id="RU365079"/>
    </source>
</evidence>
<evidence type="ECO:0000256" key="7">
    <source>
        <dbReference type="ARBA" id="ARBA00022946"/>
    </source>
</evidence>
<dbReference type="Proteomes" id="UP001054902">
    <property type="component" value="Unassembled WGS sequence"/>
</dbReference>
<keyword evidence="9 12" id="KW-0811">Translocation</keyword>
<evidence type="ECO:0000256" key="13">
    <source>
        <dbReference type="SAM" id="MobiDB-lite"/>
    </source>
</evidence>
<accession>A0AAD3CEQ2</accession>
<keyword evidence="11" id="KW-0472">Membrane</keyword>
<organism evidence="15 16">
    <name type="scientific">Chaetoceros tenuissimus</name>
    <dbReference type="NCBI Taxonomy" id="426638"/>
    <lineage>
        <taxon>Eukaryota</taxon>
        <taxon>Sar</taxon>
        <taxon>Stramenopiles</taxon>
        <taxon>Ochrophyta</taxon>
        <taxon>Bacillariophyta</taxon>
        <taxon>Coscinodiscophyceae</taxon>
        <taxon>Chaetocerotophycidae</taxon>
        <taxon>Chaetocerotales</taxon>
        <taxon>Chaetocerotaceae</taxon>
        <taxon>Chaetoceros</taxon>
    </lineage>
</organism>
<evidence type="ECO:0000256" key="3">
    <source>
        <dbReference type="ARBA" id="ARBA00022448"/>
    </source>
</evidence>
<keyword evidence="6 12" id="KW-0653">Protein transport</keyword>
<evidence type="ECO:0000313" key="15">
    <source>
        <dbReference type="EMBL" id="GFH44757.1"/>
    </source>
</evidence>